<comment type="caution">
    <text evidence="2">The sequence shown here is derived from an EMBL/GenBank/DDBJ whole genome shotgun (WGS) entry which is preliminary data.</text>
</comment>
<name>A0A821MDL3_9BILA</name>
<evidence type="ECO:0000313" key="2">
    <source>
        <dbReference type="EMBL" id="CAF4764862.1"/>
    </source>
</evidence>
<evidence type="ECO:0000256" key="1">
    <source>
        <dbReference type="SAM" id="MobiDB-lite"/>
    </source>
</evidence>
<feature type="non-terminal residue" evidence="2">
    <location>
        <position position="1"/>
    </location>
</feature>
<dbReference type="AlphaFoldDB" id="A0A821MDL3"/>
<feature type="compositionally biased region" description="Pro residues" evidence="1">
    <location>
        <begin position="72"/>
        <end position="81"/>
    </location>
</feature>
<dbReference type="EMBL" id="CAJOBG010117403">
    <property type="protein sequence ID" value="CAF4764862.1"/>
    <property type="molecule type" value="Genomic_DNA"/>
</dbReference>
<gene>
    <name evidence="2" type="ORF">OVN521_LOCUS50624</name>
</gene>
<evidence type="ECO:0000313" key="3">
    <source>
        <dbReference type="Proteomes" id="UP000663866"/>
    </source>
</evidence>
<proteinExistence type="predicted"/>
<feature type="compositionally biased region" description="Polar residues" evidence="1">
    <location>
        <begin position="51"/>
        <end position="70"/>
    </location>
</feature>
<keyword evidence="3" id="KW-1185">Reference proteome</keyword>
<protein>
    <submittedName>
        <fullName evidence="2">Uncharacterized protein</fullName>
    </submittedName>
</protein>
<feature type="non-terminal residue" evidence="2">
    <location>
        <position position="81"/>
    </location>
</feature>
<dbReference type="Proteomes" id="UP000663866">
    <property type="component" value="Unassembled WGS sequence"/>
</dbReference>
<reference evidence="2" key="1">
    <citation type="submission" date="2021-02" db="EMBL/GenBank/DDBJ databases">
        <authorList>
            <person name="Nowell W R."/>
        </authorList>
    </citation>
    <scope>NUCLEOTIDE SEQUENCE</scope>
</reference>
<accession>A0A821MDL3</accession>
<organism evidence="2 3">
    <name type="scientific">Rotaria magnacalcarata</name>
    <dbReference type="NCBI Taxonomy" id="392030"/>
    <lineage>
        <taxon>Eukaryota</taxon>
        <taxon>Metazoa</taxon>
        <taxon>Spiralia</taxon>
        <taxon>Gnathifera</taxon>
        <taxon>Rotifera</taxon>
        <taxon>Eurotatoria</taxon>
        <taxon>Bdelloidea</taxon>
        <taxon>Philodinida</taxon>
        <taxon>Philodinidae</taxon>
        <taxon>Rotaria</taxon>
    </lineage>
</organism>
<sequence>NSNQPSPHHTPATIAVGAQSSTLATLVVTQSSIPQALSATHDSTSSISVAAQPVTPSTNSTIIPTNTATIPSPFPSTPTNT</sequence>
<feature type="region of interest" description="Disordered" evidence="1">
    <location>
        <begin position="51"/>
        <end position="81"/>
    </location>
</feature>